<evidence type="ECO:0000313" key="2">
    <source>
        <dbReference type="Proteomes" id="UP000670947"/>
    </source>
</evidence>
<dbReference type="EMBL" id="JAGGDJ010000001">
    <property type="protein sequence ID" value="MBO7742646.1"/>
    <property type="molecule type" value="Genomic_DNA"/>
</dbReference>
<evidence type="ECO:0000313" key="1">
    <source>
        <dbReference type="EMBL" id="MBO7742646.1"/>
    </source>
</evidence>
<comment type="caution">
    <text evidence="1">The sequence shown here is derived from an EMBL/GenBank/DDBJ whole genome shotgun (WGS) entry which is preliminary data.</text>
</comment>
<proteinExistence type="predicted"/>
<keyword evidence="2" id="KW-1185">Reference proteome</keyword>
<accession>A0ABS3W372</accession>
<gene>
    <name evidence="1" type="ORF">I8J29_00465</name>
</gene>
<dbReference type="RefSeq" id="WP_208845627.1">
    <property type="nucleotide sequence ID" value="NZ_JAGGDJ010000001.1"/>
</dbReference>
<sequence length="52" mass="6272">MGMNISFVRVRYNEPTFCVEQHVLVIRFFAEFETLALLLFFVWKHKKEQAAH</sequence>
<organism evidence="1 2">
    <name type="scientific">Paenibacillus artemisiicola</name>
    <dbReference type="NCBI Taxonomy" id="1172618"/>
    <lineage>
        <taxon>Bacteria</taxon>
        <taxon>Bacillati</taxon>
        <taxon>Bacillota</taxon>
        <taxon>Bacilli</taxon>
        <taxon>Bacillales</taxon>
        <taxon>Paenibacillaceae</taxon>
        <taxon>Paenibacillus</taxon>
    </lineage>
</organism>
<dbReference type="Proteomes" id="UP000670947">
    <property type="component" value="Unassembled WGS sequence"/>
</dbReference>
<protein>
    <submittedName>
        <fullName evidence="1">Uncharacterized protein</fullName>
    </submittedName>
</protein>
<reference evidence="1 2" key="1">
    <citation type="submission" date="2021-03" db="EMBL/GenBank/DDBJ databases">
        <title>Paenibacillus artemisicola MWE-103 whole genome sequence.</title>
        <authorList>
            <person name="Ham Y.J."/>
        </authorList>
    </citation>
    <scope>NUCLEOTIDE SEQUENCE [LARGE SCALE GENOMIC DNA]</scope>
    <source>
        <strain evidence="1 2">MWE-103</strain>
    </source>
</reference>
<name>A0ABS3W372_9BACL</name>